<keyword evidence="3" id="KW-1185">Reference proteome</keyword>
<accession>A0A9W9I445</accession>
<dbReference type="RefSeq" id="XP_056544085.1">
    <property type="nucleotide sequence ID" value="XM_056685343.1"/>
</dbReference>
<sequence>MASYRMEPWYLVDASGQTLDGLAPCMAHEELHPSYLAEAGQPFVMQGDLDPGMMDHLGWHQSELAAKVGGPQRYPQSWVEAGLTIHPTGHKLDDSSARYHQPYVESPRSDDAERQRWIALMATQRALFMTPSGPPAAFPTFPGSPISDPCGTPEPSHASFGRWETDQDSEDMQSSRCPGSPPAHTVAPNMPIASHASQQAHEEDYPTMLEMPDGSTRQTSNWLPVDSSAGFTIGTDPFRAAPGANDPETHDLYHISGAFISMKPVG</sequence>
<reference evidence="2" key="2">
    <citation type="journal article" date="2023" name="IMA Fungus">
        <title>Comparative genomic study of the Penicillium genus elucidates a diverse pangenome and 15 lateral gene transfer events.</title>
        <authorList>
            <person name="Petersen C."/>
            <person name="Sorensen T."/>
            <person name="Nielsen M.R."/>
            <person name="Sondergaard T.E."/>
            <person name="Sorensen J.L."/>
            <person name="Fitzpatrick D.A."/>
            <person name="Frisvad J.C."/>
            <person name="Nielsen K.L."/>
        </authorList>
    </citation>
    <scope>NUCLEOTIDE SEQUENCE</scope>
    <source>
        <strain evidence="2">IBT 26290</strain>
    </source>
</reference>
<dbReference type="AlphaFoldDB" id="A0A9W9I445"/>
<evidence type="ECO:0000313" key="3">
    <source>
        <dbReference type="Proteomes" id="UP001149163"/>
    </source>
</evidence>
<organism evidence="2 3">
    <name type="scientific">Penicillium canariense</name>
    <dbReference type="NCBI Taxonomy" id="189055"/>
    <lineage>
        <taxon>Eukaryota</taxon>
        <taxon>Fungi</taxon>
        <taxon>Dikarya</taxon>
        <taxon>Ascomycota</taxon>
        <taxon>Pezizomycotina</taxon>
        <taxon>Eurotiomycetes</taxon>
        <taxon>Eurotiomycetidae</taxon>
        <taxon>Eurotiales</taxon>
        <taxon>Aspergillaceae</taxon>
        <taxon>Penicillium</taxon>
    </lineage>
</organism>
<dbReference type="OrthoDB" id="4509688at2759"/>
<dbReference type="Proteomes" id="UP001149163">
    <property type="component" value="Unassembled WGS sequence"/>
</dbReference>
<feature type="region of interest" description="Disordered" evidence="1">
    <location>
        <begin position="131"/>
        <end position="189"/>
    </location>
</feature>
<name>A0A9W9I445_9EURO</name>
<dbReference type="GeneID" id="81424519"/>
<gene>
    <name evidence="2" type="ORF">N7482_003218</name>
</gene>
<dbReference type="EMBL" id="JAPQKN010000002">
    <property type="protein sequence ID" value="KAJ5167624.1"/>
    <property type="molecule type" value="Genomic_DNA"/>
</dbReference>
<protein>
    <submittedName>
        <fullName evidence="2">Uncharacterized protein</fullName>
    </submittedName>
</protein>
<reference evidence="2" key="1">
    <citation type="submission" date="2022-11" db="EMBL/GenBank/DDBJ databases">
        <authorList>
            <person name="Petersen C."/>
        </authorList>
    </citation>
    <scope>NUCLEOTIDE SEQUENCE</scope>
    <source>
        <strain evidence="2">IBT 26290</strain>
    </source>
</reference>
<comment type="caution">
    <text evidence="2">The sequence shown here is derived from an EMBL/GenBank/DDBJ whole genome shotgun (WGS) entry which is preliminary data.</text>
</comment>
<evidence type="ECO:0000256" key="1">
    <source>
        <dbReference type="SAM" id="MobiDB-lite"/>
    </source>
</evidence>
<evidence type="ECO:0000313" key="2">
    <source>
        <dbReference type="EMBL" id="KAJ5167624.1"/>
    </source>
</evidence>
<proteinExistence type="predicted"/>